<dbReference type="GO" id="GO:0016020">
    <property type="term" value="C:membrane"/>
    <property type="evidence" value="ECO:0007669"/>
    <property type="project" value="UniProtKB-SubCell"/>
</dbReference>
<gene>
    <name evidence="6" type="ORF">DME_LOCUS4166</name>
</gene>
<feature type="transmembrane region" description="Helical" evidence="5">
    <location>
        <begin position="116"/>
        <end position="135"/>
    </location>
</feature>
<accession>A0A0N4URT1</accession>
<dbReference type="InterPro" id="IPR008952">
    <property type="entry name" value="Tetraspanin_EC2_sf"/>
</dbReference>
<evidence type="ECO:0000256" key="2">
    <source>
        <dbReference type="ARBA" id="ARBA00022692"/>
    </source>
</evidence>
<evidence type="ECO:0000256" key="1">
    <source>
        <dbReference type="ARBA" id="ARBA00004141"/>
    </source>
</evidence>
<evidence type="ECO:0000256" key="5">
    <source>
        <dbReference type="SAM" id="Phobius"/>
    </source>
</evidence>
<dbReference type="EMBL" id="UYYG01000350">
    <property type="protein sequence ID" value="VDN54193.1"/>
    <property type="molecule type" value="Genomic_DNA"/>
</dbReference>
<evidence type="ECO:0000313" key="7">
    <source>
        <dbReference type="Proteomes" id="UP000038040"/>
    </source>
</evidence>
<dbReference type="AlphaFoldDB" id="A0A0N4URT1"/>
<reference evidence="9" key="1">
    <citation type="submission" date="2017-02" db="UniProtKB">
        <authorList>
            <consortium name="WormBaseParasite"/>
        </authorList>
    </citation>
    <scope>IDENTIFICATION</scope>
</reference>
<comment type="subcellular location">
    <subcellularLocation>
        <location evidence="1">Membrane</location>
        <topology evidence="1">Multi-pass membrane protein</topology>
    </subcellularLocation>
</comment>
<evidence type="ECO:0000313" key="9">
    <source>
        <dbReference type="WBParaSite" id="DME_0001076301-mRNA-1"/>
    </source>
</evidence>
<protein>
    <submittedName>
        <fullName evidence="9">Tetraspanin</fullName>
    </submittedName>
</protein>
<dbReference type="WBParaSite" id="DME_0001076301-mRNA-1">
    <property type="protein sequence ID" value="DME_0001076301-mRNA-1"/>
    <property type="gene ID" value="DME_0001076301"/>
</dbReference>
<evidence type="ECO:0000313" key="8">
    <source>
        <dbReference type="Proteomes" id="UP000274756"/>
    </source>
</evidence>
<keyword evidence="3 5" id="KW-1133">Transmembrane helix</keyword>
<dbReference type="OrthoDB" id="5808075at2759"/>
<dbReference type="Gene3D" id="1.10.1450.10">
    <property type="entry name" value="Tetraspanin"/>
    <property type="match status" value="1"/>
</dbReference>
<keyword evidence="2 5" id="KW-0812">Transmembrane</keyword>
<evidence type="ECO:0000313" key="6">
    <source>
        <dbReference type="EMBL" id="VDN54193.1"/>
    </source>
</evidence>
<dbReference type="SUPFAM" id="SSF48652">
    <property type="entry name" value="Tetraspanin"/>
    <property type="match status" value="1"/>
</dbReference>
<dbReference type="Pfam" id="PF00335">
    <property type="entry name" value="Tetraspanin"/>
    <property type="match status" value="1"/>
</dbReference>
<keyword evidence="4 5" id="KW-0472">Membrane</keyword>
<sequence>MLDDELNLANKETIHILQNFFQCCAIDGYKDWILADQREFSGAKRQLYASGYKWNHCTSFGCYLPHSCCRNNQINCSPRILFQNLTINTAVGPQRTLQWFHSEGCVDAVRNHLNPLYFLSFSVFNLFLVIVCFMFTQIAATGYYAVEKCAAWEESILPAWIITFFSPHPNKIMQAYIMNIC</sequence>
<dbReference type="Proteomes" id="UP000274756">
    <property type="component" value="Unassembled WGS sequence"/>
</dbReference>
<proteinExistence type="predicted"/>
<reference evidence="6 8" key="2">
    <citation type="submission" date="2018-11" db="EMBL/GenBank/DDBJ databases">
        <authorList>
            <consortium name="Pathogen Informatics"/>
        </authorList>
    </citation>
    <scope>NUCLEOTIDE SEQUENCE [LARGE SCALE GENOMIC DNA]</scope>
</reference>
<organism evidence="7 9">
    <name type="scientific">Dracunculus medinensis</name>
    <name type="common">Guinea worm</name>
    <dbReference type="NCBI Taxonomy" id="318479"/>
    <lineage>
        <taxon>Eukaryota</taxon>
        <taxon>Metazoa</taxon>
        <taxon>Ecdysozoa</taxon>
        <taxon>Nematoda</taxon>
        <taxon>Chromadorea</taxon>
        <taxon>Rhabditida</taxon>
        <taxon>Spirurina</taxon>
        <taxon>Dracunculoidea</taxon>
        <taxon>Dracunculidae</taxon>
        <taxon>Dracunculus</taxon>
    </lineage>
</organism>
<dbReference type="STRING" id="318479.A0A0N4URT1"/>
<dbReference type="Proteomes" id="UP000038040">
    <property type="component" value="Unplaced"/>
</dbReference>
<evidence type="ECO:0000256" key="3">
    <source>
        <dbReference type="ARBA" id="ARBA00022989"/>
    </source>
</evidence>
<evidence type="ECO:0000256" key="4">
    <source>
        <dbReference type="ARBA" id="ARBA00023136"/>
    </source>
</evidence>
<keyword evidence="8" id="KW-1185">Reference proteome</keyword>
<dbReference type="InterPro" id="IPR018499">
    <property type="entry name" value="Tetraspanin/Peripherin"/>
</dbReference>
<name>A0A0N4URT1_DRAME</name>